<dbReference type="CDD" id="cd00306">
    <property type="entry name" value="Peptidases_S8_S53"/>
    <property type="match status" value="1"/>
</dbReference>
<dbReference type="InterPro" id="IPR036852">
    <property type="entry name" value="Peptidase_S8/S53_dom_sf"/>
</dbReference>
<dbReference type="PANTHER" id="PTHR43399:SF4">
    <property type="entry name" value="CELL WALL-ASSOCIATED PROTEASE"/>
    <property type="match status" value="1"/>
</dbReference>
<keyword evidence="3" id="KW-0378">Hydrolase</keyword>
<comment type="similarity">
    <text evidence="1">Belongs to the peptidase S8 family.</text>
</comment>
<evidence type="ECO:0000256" key="2">
    <source>
        <dbReference type="ARBA" id="ARBA00022670"/>
    </source>
</evidence>
<evidence type="ECO:0000256" key="4">
    <source>
        <dbReference type="ARBA" id="ARBA00022825"/>
    </source>
</evidence>
<evidence type="ECO:0000256" key="3">
    <source>
        <dbReference type="ARBA" id="ARBA00022801"/>
    </source>
</evidence>
<dbReference type="PROSITE" id="PS00138">
    <property type="entry name" value="SUBTILASE_SER"/>
    <property type="match status" value="1"/>
</dbReference>
<keyword evidence="4" id="KW-0720">Serine protease</keyword>
<keyword evidence="2" id="KW-0645">Protease</keyword>
<dbReference type="SUPFAM" id="SSF52743">
    <property type="entry name" value="Subtilisin-like"/>
    <property type="match status" value="1"/>
</dbReference>
<dbReference type="PANTHER" id="PTHR43399">
    <property type="entry name" value="SUBTILISIN-RELATED"/>
    <property type="match status" value="1"/>
</dbReference>
<dbReference type="GO" id="GO:0004252">
    <property type="term" value="F:serine-type endopeptidase activity"/>
    <property type="evidence" value="ECO:0007669"/>
    <property type="project" value="InterPro"/>
</dbReference>
<evidence type="ECO:0000256" key="1">
    <source>
        <dbReference type="ARBA" id="ARBA00011073"/>
    </source>
</evidence>
<accession>A0A6J6CIR9</accession>
<proteinExistence type="inferred from homology"/>
<gene>
    <name evidence="6" type="ORF">UFOPK1503_01078</name>
</gene>
<dbReference type="InterPro" id="IPR051048">
    <property type="entry name" value="Peptidase_S8/S53_subtilisin"/>
</dbReference>
<evidence type="ECO:0000313" key="6">
    <source>
        <dbReference type="EMBL" id="CAB4551400.1"/>
    </source>
</evidence>
<organism evidence="6">
    <name type="scientific">freshwater metagenome</name>
    <dbReference type="NCBI Taxonomy" id="449393"/>
    <lineage>
        <taxon>unclassified sequences</taxon>
        <taxon>metagenomes</taxon>
        <taxon>ecological metagenomes</taxon>
    </lineage>
</organism>
<dbReference type="InterPro" id="IPR000209">
    <property type="entry name" value="Peptidase_S8/S53_dom"/>
</dbReference>
<sequence length="420" mass="45090">MKRISAFLLTALLLIPSQTASANVIEPAYDAVNLSHAWNLGLKGAGATVAIIDQGVNLDHPYFKDKIVDGYCYVEITSSLRCPNGTREQSGPAAASQRRIGSIFLTDEDHGNMVAGLVAGNPTAEAPGGVAPDAKILMANVDLTLNGILAALRYIKERREALNIVALSMSWGGYFTEIPRTWLQCDTNPQLAELATLLTDLRKAGVMPFASAGNTPTLEVATSVFPSCLKDVVAVASVNTKNEISWYVTMSSKVEILAPDYARSANTFSYIQASGTSAAAPIVAGSFAILRQAFPNRTPEQILSVMKSTGTKINDVIRKNIPMVNVRSAVIQLQQSASVTPEPGRTLNIGTFNGKLVVYARGYTGSTLSWRIAGRWQRVTVTQDFQAFDRPTRAIGADVTVQIHVDGSAAPVFTKTVRTR</sequence>
<dbReference type="PRINTS" id="PR00723">
    <property type="entry name" value="SUBTILISIN"/>
</dbReference>
<dbReference type="Pfam" id="PF00082">
    <property type="entry name" value="Peptidase_S8"/>
    <property type="match status" value="1"/>
</dbReference>
<dbReference type="GO" id="GO:0006508">
    <property type="term" value="P:proteolysis"/>
    <property type="evidence" value="ECO:0007669"/>
    <property type="project" value="UniProtKB-KW"/>
</dbReference>
<name>A0A6J6CIR9_9ZZZZ</name>
<reference evidence="6" key="1">
    <citation type="submission" date="2020-05" db="EMBL/GenBank/DDBJ databases">
        <authorList>
            <person name="Chiriac C."/>
            <person name="Salcher M."/>
            <person name="Ghai R."/>
            <person name="Kavagutti S V."/>
        </authorList>
    </citation>
    <scope>NUCLEOTIDE SEQUENCE</scope>
</reference>
<evidence type="ECO:0000259" key="5">
    <source>
        <dbReference type="Pfam" id="PF00082"/>
    </source>
</evidence>
<feature type="domain" description="Peptidase S8/S53" evidence="5">
    <location>
        <begin position="44"/>
        <end position="312"/>
    </location>
</feature>
<dbReference type="AlphaFoldDB" id="A0A6J6CIR9"/>
<protein>
    <submittedName>
        <fullName evidence="6">Unannotated protein</fullName>
    </submittedName>
</protein>
<dbReference type="InterPro" id="IPR015500">
    <property type="entry name" value="Peptidase_S8_subtilisin-rel"/>
</dbReference>
<dbReference type="PROSITE" id="PS51892">
    <property type="entry name" value="SUBTILASE"/>
    <property type="match status" value="1"/>
</dbReference>
<dbReference type="InterPro" id="IPR023828">
    <property type="entry name" value="Peptidase_S8_Ser-AS"/>
</dbReference>
<dbReference type="EMBL" id="CAEZST010000025">
    <property type="protein sequence ID" value="CAB4551400.1"/>
    <property type="molecule type" value="Genomic_DNA"/>
</dbReference>
<dbReference type="Gene3D" id="3.40.50.200">
    <property type="entry name" value="Peptidase S8/S53 domain"/>
    <property type="match status" value="1"/>
</dbReference>